<gene>
    <name evidence="5" type="ORF">Rumeso_00193</name>
</gene>
<reference evidence="5 6" key="1">
    <citation type="submission" date="2013-02" db="EMBL/GenBank/DDBJ databases">
        <authorList>
            <person name="Fiebig A."/>
            <person name="Goeker M."/>
            <person name="Klenk H.-P.P."/>
        </authorList>
    </citation>
    <scope>NUCLEOTIDE SEQUENCE [LARGE SCALE GENOMIC DNA]</scope>
    <source>
        <strain evidence="5 6">DSM 19309</strain>
    </source>
</reference>
<keyword evidence="6" id="KW-1185">Reference proteome</keyword>
<evidence type="ECO:0000256" key="3">
    <source>
        <dbReference type="SAM" id="MobiDB-lite"/>
    </source>
</evidence>
<organism evidence="5 6">
    <name type="scientific">Rubellimicrobium mesophilum DSM 19309</name>
    <dbReference type="NCBI Taxonomy" id="442562"/>
    <lineage>
        <taxon>Bacteria</taxon>
        <taxon>Pseudomonadati</taxon>
        <taxon>Pseudomonadota</taxon>
        <taxon>Alphaproteobacteria</taxon>
        <taxon>Rhodobacterales</taxon>
        <taxon>Roseobacteraceae</taxon>
        <taxon>Rubellimicrobium</taxon>
    </lineage>
</organism>
<protein>
    <submittedName>
        <fullName evidence="5">ABC transporter sugar binding protein</fullName>
    </submittedName>
</protein>
<feature type="compositionally biased region" description="Basic residues" evidence="3">
    <location>
        <begin position="382"/>
        <end position="391"/>
    </location>
</feature>
<dbReference type="AlphaFoldDB" id="A0A017HUZ1"/>
<dbReference type="STRING" id="442562.Rumeso_00193"/>
<feature type="signal peptide" evidence="4">
    <location>
        <begin position="1"/>
        <end position="21"/>
    </location>
</feature>
<dbReference type="HOGENOM" id="CLU_586455_0_0_5"/>
<evidence type="ECO:0000256" key="4">
    <source>
        <dbReference type="SAM" id="SignalP"/>
    </source>
</evidence>
<sequence length="466" mass="49584">MRTATAPLALGFAFAAGLAQAQDLSGEVSIWSWNVAASSLEEVAKGFMAQNPGVTVTVEDLGNGQVFDRMLASCAAGGADLPDIVTVENHESEIFWSQFPDCFADLHGLGYDDATAQLFPDFKRTELEPNGVAYAMPWDSGPVAVFYRRDYYEKAGVDPATIQTWDDFIAAGQKVQEANPDVVMTQADLNGDTEWFRMIANEQGCGYFSNDAQSVTVNGPGCVAALDTIKKIHDAGLMTAANWDEKIQSNNAGTVASQMYGGWYEGDDPLHLARGPAGQVGRLRDAVADRRWGARREPGGLGAGDLLDLGRARGGLCLPQVCAGDQRGAGDDAQGLWPRAVAAERGGRPLRAGGAALLGRADRVADDPADAAGDQPEPGHALLRRRRRHRPHGSEPIPERRLRQRAGGAGRRGEPDRGGHGPAGRGCAVTGFPGRAFAARPGPSSPRVFRCVAEPARPMASWRPTC</sequence>
<comment type="subcellular location">
    <subcellularLocation>
        <location evidence="1">Periplasm</location>
    </subcellularLocation>
</comment>
<keyword evidence="4" id="KW-0732">Signal</keyword>
<name>A0A017HUZ1_9RHOB</name>
<evidence type="ECO:0000256" key="1">
    <source>
        <dbReference type="ARBA" id="ARBA00004418"/>
    </source>
</evidence>
<feature type="region of interest" description="Disordered" evidence="3">
    <location>
        <begin position="366"/>
        <end position="448"/>
    </location>
</feature>
<dbReference type="Proteomes" id="UP000019666">
    <property type="component" value="Unassembled WGS sequence"/>
</dbReference>
<comment type="similarity">
    <text evidence="2">Belongs to the bacterial solute-binding protein 1 family.</text>
</comment>
<dbReference type="Gene3D" id="3.40.190.10">
    <property type="entry name" value="Periplasmic binding protein-like II"/>
    <property type="match status" value="1"/>
</dbReference>
<comment type="caution">
    <text evidence="5">The sequence shown here is derived from an EMBL/GenBank/DDBJ whole genome shotgun (WGS) entry which is preliminary data.</text>
</comment>
<dbReference type="InterPro" id="IPR006059">
    <property type="entry name" value="SBP"/>
</dbReference>
<dbReference type="PANTHER" id="PTHR43649:SF32">
    <property type="entry name" value="SUGAR BINDING SECRETED PROTEIN"/>
    <property type="match status" value="1"/>
</dbReference>
<evidence type="ECO:0000313" key="5">
    <source>
        <dbReference type="EMBL" id="EYD78211.1"/>
    </source>
</evidence>
<dbReference type="PATRIC" id="fig|442562.3.peg.194"/>
<accession>A0A017HUZ1</accession>
<proteinExistence type="inferred from homology"/>
<dbReference type="EMBL" id="AOSK01000006">
    <property type="protein sequence ID" value="EYD78211.1"/>
    <property type="molecule type" value="Genomic_DNA"/>
</dbReference>
<evidence type="ECO:0000256" key="2">
    <source>
        <dbReference type="ARBA" id="ARBA00008520"/>
    </source>
</evidence>
<feature type="chain" id="PRO_5001493452" evidence="4">
    <location>
        <begin position="22"/>
        <end position="466"/>
    </location>
</feature>
<dbReference type="SUPFAM" id="SSF53850">
    <property type="entry name" value="Periplasmic binding protein-like II"/>
    <property type="match status" value="1"/>
</dbReference>
<dbReference type="GO" id="GO:0042597">
    <property type="term" value="C:periplasmic space"/>
    <property type="evidence" value="ECO:0007669"/>
    <property type="project" value="UniProtKB-SubCell"/>
</dbReference>
<dbReference type="InterPro" id="IPR050490">
    <property type="entry name" value="Bact_solute-bd_prot1"/>
</dbReference>
<dbReference type="PANTHER" id="PTHR43649">
    <property type="entry name" value="ARABINOSE-BINDING PROTEIN-RELATED"/>
    <property type="match status" value="1"/>
</dbReference>
<dbReference type="Pfam" id="PF01547">
    <property type="entry name" value="SBP_bac_1"/>
    <property type="match status" value="1"/>
</dbReference>
<evidence type="ECO:0000313" key="6">
    <source>
        <dbReference type="Proteomes" id="UP000019666"/>
    </source>
</evidence>